<name>A0A6A7BKD7_9PLEO</name>
<dbReference type="SMART" id="SM00028">
    <property type="entry name" value="TPR"/>
    <property type="match status" value="2"/>
</dbReference>
<dbReference type="SUPFAM" id="SSF48452">
    <property type="entry name" value="TPR-like"/>
    <property type="match status" value="1"/>
</dbReference>
<protein>
    <submittedName>
        <fullName evidence="1">Uncharacterized protein</fullName>
    </submittedName>
</protein>
<evidence type="ECO:0000313" key="2">
    <source>
        <dbReference type="Proteomes" id="UP000799423"/>
    </source>
</evidence>
<accession>A0A6A7BKD7</accession>
<organism evidence="1 2">
    <name type="scientific">Plenodomus tracheiphilus IPT5</name>
    <dbReference type="NCBI Taxonomy" id="1408161"/>
    <lineage>
        <taxon>Eukaryota</taxon>
        <taxon>Fungi</taxon>
        <taxon>Dikarya</taxon>
        <taxon>Ascomycota</taxon>
        <taxon>Pezizomycotina</taxon>
        <taxon>Dothideomycetes</taxon>
        <taxon>Pleosporomycetidae</taxon>
        <taxon>Pleosporales</taxon>
        <taxon>Pleosporineae</taxon>
        <taxon>Leptosphaeriaceae</taxon>
        <taxon>Plenodomus</taxon>
    </lineage>
</organism>
<keyword evidence="2" id="KW-1185">Reference proteome</keyword>
<dbReference type="Gene3D" id="1.25.40.10">
    <property type="entry name" value="Tetratricopeptide repeat domain"/>
    <property type="match status" value="1"/>
</dbReference>
<dbReference type="InterPro" id="IPR019734">
    <property type="entry name" value="TPR_rpt"/>
</dbReference>
<dbReference type="PANTHER" id="PTHR46014">
    <property type="entry name" value="TETRATRICOPEPTIDE REPEAT PROTEIN 1"/>
    <property type="match status" value="1"/>
</dbReference>
<sequence length="298" mass="32947">MAEAQADVSERRHSLLSVDWTSKHKHINHCMSSLEMTDTRAAPLEQSALPELFPLEEETKLLSESHTEKALANKTFTAGEYNGAIQGYEKALAVCPTYLEYDIAVLHSNIAACHLKLADWKEAVASATKALGALDRLDPPPPKDATNSQEVNIEDKGTITELDDTKELLLSALTRTNHTFNDVYILRTKALLRRAKARHSVSGWSSLQAALEDYTTLSKPPHRLSSLDQKAVQAALRILPAQLEQAKNTEMADMMGKLKQLGNGILKPFGLSTDNFQFNKDEKSGGYSMNFNQSPKGR</sequence>
<reference evidence="1" key="1">
    <citation type="submission" date="2020-01" db="EMBL/GenBank/DDBJ databases">
        <authorList>
            <consortium name="DOE Joint Genome Institute"/>
            <person name="Haridas S."/>
            <person name="Albert R."/>
            <person name="Binder M."/>
            <person name="Bloem J."/>
            <person name="Labutti K."/>
            <person name="Salamov A."/>
            <person name="Andreopoulos B."/>
            <person name="Baker S.E."/>
            <person name="Barry K."/>
            <person name="Bills G."/>
            <person name="Bluhm B.H."/>
            <person name="Cannon C."/>
            <person name="Castanera R."/>
            <person name="Culley D.E."/>
            <person name="Daum C."/>
            <person name="Ezra D."/>
            <person name="Gonzalez J.B."/>
            <person name="Henrissat B."/>
            <person name="Kuo A."/>
            <person name="Liang C."/>
            <person name="Lipzen A."/>
            <person name="Lutzoni F."/>
            <person name="Magnuson J."/>
            <person name="Mondo S."/>
            <person name="Nolan M."/>
            <person name="Ohm R."/>
            <person name="Pangilinan J."/>
            <person name="Park H.-J."/>
            <person name="Ramirez L."/>
            <person name="Alfaro M."/>
            <person name="Sun H."/>
            <person name="Tritt A."/>
            <person name="Yoshinaga Y."/>
            <person name="Zwiers L.-H."/>
            <person name="Turgeon B.G."/>
            <person name="Goodwin S.B."/>
            <person name="Spatafora J.W."/>
            <person name="Crous P.W."/>
            <person name="Grigoriev I.V."/>
        </authorList>
    </citation>
    <scope>NUCLEOTIDE SEQUENCE</scope>
    <source>
        <strain evidence="1">IPT5</strain>
    </source>
</reference>
<dbReference type="Proteomes" id="UP000799423">
    <property type="component" value="Unassembled WGS sequence"/>
</dbReference>
<dbReference type="InterPro" id="IPR052769">
    <property type="entry name" value="TPR_domain_protein"/>
</dbReference>
<proteinExistence type="predicted"/>
<dbReference type="OrthoDB" id="1872379at2759"/>
<dbReference type="InterPro" id="IPR011990">
    <property type="entry name" value="TPR-like_helical_dom_sf"/>
</dbReference>
<dbReference type="AlphaFoldDB" id="A0A6A7BKD7"/>
<evidence type="ECO:0000313" key="1">
    <source>
        <dbReference type="EMBL" id="KAF2855971.1"/>
    </source>
</evidence>
<dbReference type="EMBL" id="MU006289">
    <property type="protein sequence ID" value="KAF2855971.1"/>
    <property type="molecule type" value="Genomic_DNA"/>
</dbReference>
<dbReference type="PANTHER" id="PTHR46014:SF1">
    <property type="entry name" value="TETRATRICOPEPTIDE REPEAT PROTEIN 1"/>
    <property type="match status" value="1"/>
</dbReference>
<gene>
    <name evidence="1" type="ORF">T440DRAFT_463316</name>
</gene>